<protein>
    <submittedName>
        <fullName evidence="1">DUF72 domain-containing protein</fullName>
    </submittedName>
</protein>
<dbReference type="InterPro" id="IPR036520">
    <property type="entry name" value="UPF0759_sf"/>
</dbReference>
<proteinExistence type="predicted"/>
<evidence type="ECO:0000313" key="1">
    <source>
        <dbReference type="EMBL" id="PUV24268.1"/>
    </source>
</evidence>
<name>A0A363NU79_9SPHI</name>
<sequence length="242" mass="29116">MKNAKIYIGTSGWHYKHWKQTFYPAKLKNDNQLRYFSDIFPTVEINNSFYRLPTDDMFINWYQQVPEDFIFAVKASRFITHVKKLHVDHDTIDQFMQRAAHLKEKLGPILFQLPPRWHVNTERLYNFLEMLPTDHRFVFEFRDSSWNIPEVYKLLEHYNCAYCIYDLAGYQNPVITTADFVYIRLHGPGNKYQGSYTKNNLISWVEKCTYWQDEGKDIYFYFDNDQNGYAPHNGQTLMKILK</sequence>
<reference evidence="1 2" key="1">
    <citation type="submission" date="2018-04" db="EMBL/GenBank/DDBJ databases">
        <title>Sphingobacterium sp. M46 Genome.</title>
        <authorList>
            <person name="Cheng J."/>
            <person name="Li Y."/>
        </authorList>
    </citation>
    <scope>NUCLEOTIDE SEQUENCE [LARGE SCALE GENOMIC DNA]</scope>
    <source>
        <strain evidence="1 2">M46</strain>
    </source>
</reference>
<dbReference type="EMBL" id="QCXX01000003">
    <property type="protein sequence ID" value="PUV24268.1"/>
    <property type="molecule type" value="Genomic_DNA"/>
</dbReference>
<dbReference type="Gene3D" id="3.20.20.410">
    <property type="entry name" value="Protein of unknown function UPF0759"/>
    <property type="match status" value="1"/>
</dbReference>
<keyword evidence="2" id="KW-1185">Reference proteome</keyword>
<evidence type="ECO:0000313" key="2">
    <source>
        <dbReference type="Proteomes" id="UP000250831"/>
    </source>
</evidence>
<accession>A0A363NU79</accession>
<dbReference type="Pfam" id="PF01904">
    <property type="entry name" value="DUF72"/>
    <property type="match status" value="1"/>
</dbReference>
<dbReference type="PANTHER" id="PTHR30348:SF4">
    <property type="entry name" value="DUF72 DOMAIN-CONTAINING PROTEIN"/>
    <property type="match status" value="1"/>
</dbReference>
<dbReference type="OrthoDB" id="9780310at2"/>
<dbReference type="SUPFAM" id="SSF117396">
    <property type="entry name" value="TM1631-like"/>
    <property type="match status" value="1"/>
</dbReference>
<dbReference type="InterPro" id="IPR002763">
    <property type="entry name" value="DUF72"/>
</dbReference>
<dbReference type="AlphaFoldDB" id="A0A363NU79"/>
<dbReference type="Proteomes" id="UP000250831">
    <property type="component" value="Unassembled WGS sequence"/>
</dbReference>
<comment type="caution">
    <text evidence="1">The sequence shown here is derived from an EMBL/GenBank/DDBJ whole genome shotgun (WGS) entry which is preliminary data.</text>
</comment>
<dbReference type="PANTHER" id="PTHR30348">
    <property type="entry name" value="UNCHARACTERIZED PROTEIN YECE"/>
    <property type="match status" value="1"/>
</dbReference>
<dbReference type="RefSeq" id="WP_108634196.1">
    <property type="nucleotide sequence ID" value="NZ_QCXX01000003.1"/>
</dbReference>
<gene>
    <name evidence="1" type="ORF">DCO56_12990</name>
</gene>
<organism evidence="1 2">
    <name type="scientific">Sphingobacterium athyrii</name>
    <dbReference type="NCBI Taxonomy" id="2152717"/>
    <lineage>
        <taxon>Bacteria</taxon>
        <taxon>Pseudomonadati</taxon>
        <taxon>Bacteroidota</taxon>
        <taxon>Sphingobacteriia</taxon>
        <taxon>Sphingobacteriales</taxon>
        <taxon>Sphingobacteriaceae</taxon>
        <taxon>Sphingobacterium</taxon>
    </lineage>
</organism>